<protein>
    <submittedName>
        <fullName evidence="3">Uncharacterized protein</fullName>
    </submittedName>
</protein>
<evidence type="ECO:0000256" key="1">
    <source>
        <dbReference type="SAM" id="MobiDB-lite"/>
    </source>
</evidence>
<feature type="region of interest" description="Disordered" evidence="1">
    <location>
        <begin position="107"/>
        <end position="137"/>
    </location>
</feature>
<feature type="region of interest" description="Disordered" evidence="1">
    <location>
        <begin position="35"/>
        <end position="81"/>
    </location>
</feature>
<sequence length="372" mass="42150">MEQYVFDIILITLAVVVLLHLIFNNSLLVNSSCQNNSNEGMASIKDDSSVNTRRERKRQNRTYDDGEHRDTGTTGVDRTSEEKQWYHVANKLVTENTVNGELVKTLDTIRKAQRKPHDDSPKTSKKDGESADNDGKRVRQQVLSNLKRSRQQGRIVFPDNYEGRMTSDPFIADPLKTPSTLGPRPRYSDEKFTDVLGNECSVNEDSLEMKRYIREYVLDGKSQCGCITDKSKSDFTRDEIDAYREQQLEFRDKINGTSAPAEDPVDRMNLITMQGGVKAQGQTIAEFYDKLLVPKSASPLKQPYPSAKCMTPPSFDNESGVPHAYYSGEANNGGRYMMRDNWMYAGENPNNGGMLYDGIFGNDQMIEDDRMI</sequence>
<feature type="region of interest" description="Disordered" evidence="1">
    <location>
        <begin position="167"/>
        <end position="187"/>
    </location>
</feature>
<gene>
    <name evidence="3" type="ORF">YASMINEVIRUS_497</name>
</gene>
<organism evidence="3 4">
    <name type="scientific">Yasminevirus sp. GU-2018</name>
    <dbReference type="NCBI Taxonomy" id="2420051"/>
    <lineage>
        <taxon>Viruses</taxon>
        <taxon>Varidnaviria</taxon>
        <taxon>Bamfordvirae</taxon>
        <taxon>Nucleocytoviricota</taxon>
        <taxon>Megaviricetes</taxon>
        <taxon>Imitervirales</taxon>
        <taxon>Mimiviridae</taxon>
        <taxon>Klosneuvirinae</taxon>
        <taxon>Yasminevirus</taxon>
        <taxon>Yasminevirus saudimassiliense</taxon>
    </lineage>
</organism>
<keyword evidence="2" id="KW-1133">Transmembrane helix</keyword>
<feature type="transmembrane region" description="Helical" evidence="2">
    <location>
        <begin position="5"/>
        <end position="23"/>
    </location>
</feature>
<keyword evidence="4" id="KW-1185">Reference proteome</keyword>
<evidence type="ECO:0000313" key="4">
    <source>
        <dbReference type="Proteomes" id="UP000594342"/>
    </source>
</evidence>
<dbReference type="Proteomes" id="UP000594342">
    <property type="component" value="Unassembled WGS sequence"/>
</dbReference>
<evidence type="ECO:0000313" key="3">
    <source>
        <dbReference type="EMBL" id="VBB18034.1"/>
    </source>
</evidence>
<feature type="compositionally biased region" description="Basic and acidic residues" evidence="1">
    <location>
        <begin position="61"/>
        <end position="71"/>
    </location>
</feature>
<keyword evidence="2" id="KW-0472">Membrane</keyword>
<evidence type="ECO:0000256" key="2">
    <source>
        <dbReference type="SAM" id="Phobius"/>
    </source>
</evidence>
<keyword evidence="2" id="KW-0812">Transmembrane</keyword>
<accession>A0A5K0U979</accession>
<reference evidence="3 4" key="1">
    <citation type="submission" date="2018-10" db="EMBL/GenBank/DDBJ databases">
        <authorList>
            <consortium name="IHU Genomes"/>
        </authorList>
    </citation>
    <scope>NUCLEOTIDE SEQUENCE [LARGE SCALE GENOMIC DNA]</scope>
    <source>
        <strain evidence="3 4">A1</strain>
    </source>
</reference>
<proteinExistence type="predicted"/>
<dbReference type="EMBL" id="UPSH01000001">
    <property type="protein sequence ID" value="VBB18034.1"/>
    <property type="molecule type" value="Genomic_DNA"/>
</dbReference>
<comment type="caution">
    <text evidence="3">The sequence shown here is derived from an EMBL/GenBank/DDBJ whole genome shotgun (WGS) entry which is preliminary data.</text>
</comment>
<name>A0A5K0U979_9VIRU</name>